<reference evidence="1 2" key="1">
    <citation type="journal article" date="2014" name="BMC Genomics">
        <title>Comparison of environmental and isolate Sulfobacillus genomes reveals diverse carbon, sulfur, nitrogen, and hydrogen metabolisms.</title>
        <authorList>
            <person name="Justice N.B."/>
            <person name="Norman A."/>
            <person name="Brown C.T."/>
            <person name="Singh A."/>
            <person name="Thomas B.C."/>
            <person name="Banfield J.F."/>
        </authorList>
    </citation>
    <scope>NUCLEOTIDE SEQUENCE [LARGE SCALE GENOMIC DNA]</scope>
    <source>
        <strain evidence="1">AMDSBA4</strain>
    </source>
</reference>
<evidence type="ECO:0000313" key="1">
    <source>
        <dbReference type="EMBL" id="PSR28650.1"/>
    </source>
</evidence>
<protein>
    <submittedName>
        <fullName evidence="1">Uncharacterized protein</fullName>
    </submittedName>
</protein>
<proteinExistence type="predicted"/>
<accession>A0A2T2X2C6</accession>
<evidence type="ECO:0000313" key="2">
    <source>
        <dbReference type="Proteomes" id="UP000242972"/>
    </source>
</evidence>
<dbReference type="EMBL" id="PXYW01000096">
    <property type="protein sequence ID" value="PSR28650.1"/>
    <property type="molecule type" value="Genomic_DNA"/>
</dbReference>
<organism evidence="1 2">
    <name type="scientific">Sulfobacillus benefaciens</name>
    <dbReference type="NCBI Taxonomy" id="453960"/>
    <lineage>
        <taxon>Bacteria</taxon>
        <taxon>Bacillati</taxon>
        <taxon>Bacillota</taxon>
        <taxon>Clostridia</taxon>
        <taxon>Eubacteriales</taxon>
        <taxon>Clostridiales Family XVII. Incertae Sedis</taxon>
        <taxon>Sulfobacillus</taxon>
    </lineage>
</organism>
<name>A0A2T2X2C6_9FIRM</name>
<dbReference type="AlphaFoldDB" id="A0A2T2X2C6"/>
<comment type="caution">
    <text evidence="1">The sequence shown here is derived from an EMBL/GenBank/DDBJ whole genome shotgun (WGS) entry which is preliminary data.</text>
</comment>
<gene>
    <name evidence="1" type="ORF">C7B46_19000</name>
</gene>
<sequence>MYINEEECAHAGFDAEQVAQIKKLGRRLERLAHACDALGIIIFGGSGAATLRFDDGHRRPLILAHLSTINVDGGDGSCAPAEDGYERGE</sequence>
<dbReference type="Proteomes" id="UP000242972">
    <property type="component" value="Unassembled WGS sequence"/>
</dbReference>